<feature type="region of interest" description="Disordered" evidence="6">
    <location>
        <begin position="23"/>
        <end position="51"/>
    </location>
</feature>
<accession>A0A137PDZ2</accession>
<dbReference type="AlphaFoldDB" id="A0A137PDZ2"/>
<keyword evidence="4" id="KW-0648">Protein biosynthesis</keyword>
<evidence type="ECO:0000256" key="6">
    <source>
        <dbReference type="SAM" id="MobiDB-lite"/>
    </source>
</evidence>
<name>A0A137PDZ2_CONC2</name>
<dbReference type="PANTHER" id="PTHR22594">
    <property type="entry name" value="ASPARTYL/LYSYL-TRNA SYNTHETASE"/>
    <property type="match status" value="1"/>
</dbReference>
<evidence type="ECO:0000313" key="8">
    <source>
        <dbReference type="EMBL" id="KXN73185.1"/>
    </source>
</evidence>
<keyword evidence="1" id="KW-0436">Ligase</keyword>
<dbReference type="InterPro" id="IPR045864">
    <property type="entry name" value="aa-tRNA-synth_II/BPL/LPL"/>
</dbReference>
<dbReference type="InterPro" id="IPR004364">
    <property type="entry name" value="Aa-tRNA-synt_II"/>
</dbReference>
<dbReference type="Proteomes" id="UP000070444">
    <property type="component" value="Unassembled WGS sequence"/>
</dbReference>
<keyword evidence="3" id="KW-0067">ATP-binding</keyword>
<dbReference type="GO" id="GO:0006421">
    <property type="term" value="P:asparaginyl-tRNA aminoacylation"/>
    <property type="evidence" value="ECO:0007669"/>
    <property type="project" value="TreeGrafter"/>
</dbReference>
<keyword evidence="9" id="KW-1185">Reference proteome</keyword>
<dbReference type="PANTHER" id="PTHR22594:SF34">
    <property type="entry name" value="ASPARAGINE--TRNA LIGASE, MITOCHONDRIAL-RELATED"/>
    <property type="match status" value="1"/>
</dbReference>
<dbReference type="STRING" id="796925.A0A137PDZ2"/>
<evidence type="ECO:0000256" key="1">
    <source>
        <dbReference type="ARBA" id="ARBA00022598"/>
    </source>
</evidence>
<evidence type="ECO:0000256" key="4">
    <source>
        <dbReference type="ARBA" id="ARBA00022917"/>
    </source>
</evidence>
<proteinExistence type="predicted"/>
<feature type="domain" description="Aminoacyl-tRNA synthetase class II (D/K/N)" evidence="7">
    <location>
        <begin position="69"/>
        <end position="201"/>
    </location>
</feature>
<evidence type="ECO:0000313" key="9">
    <source>
        <dbReference type="Proteomes" id="UP000070444"/>
    </source>
</evidence>
<evidence type="ECO:0000256" key="2">
    <source>
        <dbReference type="ARBA" id="ARBA00022741"/>
    </source>
</evidence>
<dbReference type="OrthoDB" id="1931232at2759"/>
<dbReference type="GO" id="GO:0005739">
    <property type="term" value="C:mitochondrion"/>
    <property type="evidence" value="ECO:0007669"/>
    <property type="project" value="TreeGrafter"/>
</dbReference>
<dbReference type="GO" id="GO:0005524">
    <property type="term" value="F:ATP binding"/>
    <property type="evidence" value="ECO:0007669"/>
    <property type="project" value="UniProtKB-KW"/>
</dbReference>
<dbReference type="SUPFAM" id="SSF55681">
    <property type="entry name" value="Class II aaRS and biotin synthetases"/>
    <property type="match status" value="1"/>
</dbReference>
<keyword evidence="2" id="KW-0547">Nucleotide-binding</keyword>
<dbReference type="Pfam" id="PF00152">
    <property type="entry name" value="tRNA-synt_2"/>
    <property type="match status" value="1"/>
</dbReference>
<protein>
    <recommendedName>
        <fullName evidence="7">Aminoacyl-tRNA synthetase class II (D/K/N) domain-containing protein</fullName>
    </recommendedName>
</protein>
<reference evidence="8 9" key="1">
    <citation type="journal article" date="2015" name="Genome Biol. Evol.">
        <title>Phylogenomic analyses indicate that early fungi evolved digesting cell walls of algal ancestors of land plants.</title>
        <authorList>
            <person name="Chang Y."/>
            <person name="Wang S."/>
            <person name="Sekimoto S."/>
            <person name="Aerts A.L."/>
            <person name="Choi C."/>
            <person name="Clum A."/>
            <person name="LaButti K.M."/>
            <person name="Lindquist E.A."/>
            <person name="Yee Ngan C."/>
            <person name="Ohm R.A."/>
            <person name="Salamov A.A."/>
            <person name="Grigoriev I.V."/>
            <person name="Spatafora J.W."/>
            <person name="Berbee M.L."/>
        </authorList>
    </citation>
    <scope>NUCLEOTIDE SEQUENCE [LARGE SCALE GENOMIC DNA]</scope>
    <source>
        <strain evidence="8 9">NRRL 28638</strain>
    </source>
</reference>
<keyword evidence="5" id="KW-0030">Aminoacyl-tRNA synthetase</keyword>
<evidence type="ECO:0000256" key="3">
    <source>
        <dbReference type="ARBA" id="ARBA00022840"/>
    </source>
</evidence>
<dbReference type="GO" id="GO:0004816">
    <property type="term" value="F:asparagine-tRNA ligase activity"/>
    <property type="evidence" value="ECO:0007669"/>
    <property type="project" value="TreeGrafter"/>
</dbReference>
<evidence type="ECO:0000256" key="5">
    <source>
        <dbReference type="ARBA" id="ARBA00023146"/>
    </source>
</evidence>
<dbReference type="EMBL" id="KQ964440">
    <property type="protein sequence ID" value="KXN73185.1"/>
    <property type="molecule type" value="Genomic_DNA"/>
</dbReference>
<feature type="compositionally biased region" description="Basic residues" evidence="6">
    <location>
        <begin position="25"/>
        <end position="46"/>
    </location>
</feature>
<dbReference type="Gene3D" id="3.30.930.10">
    <property type="entry name" value="Bira Bifunctional Protein, Domain 2"/>
    <property type="match status" value="1"/>
</dbReference>
<evidence type="ECO:0000259" key="7">
    <source>
        <dbReference type="Pfam" id="PF00152"/>
    </source>
</evidence>
<gene>
    <name evidence="8" type="ORF">CONCODRAFT_68454</name>
</gene>
<sequence>MSKRKSLTMRDIDLRKLDYQSTINKKTKPRSKKREKALAKMRRKDRKSNQAESFNFSTQLVPFIDNLVQLTQVCEDSVKGSIKQCLNDNQSDLQFFSKIYIKTLLERLEAYTKAMEILQASGVKFEHPVEWGLSLQSEHKKYLAQEYCKSAVFVTDYPNEFKPFYMKLNLDGETVACFDLLPHIGELSGSSMRKNNYVLILLEILENKNRGFKIAISRKMKHCSVFIGKLICWVTMK</sequence>
<organism evidence="8 9">
    <name type="scientific">Conidiobolus coronatus (strain ATCC 28846 / CBS 209.66 / NRRL 28638)</name>
    <name type="common">Delacroixia coronata</name>
    <dbReference type="NCBI Taxonomy" id="796925"/>
    <lineage>
        <taxon>Eukaryota</taxon>
        <taxon>Fungi</taxon>
        <taxon>Fungi incertae sedis</taxon>
        <taxon>Zoopagomycota</taxon>
        <taxon>Entomophthoromycotina</taxon>
        <taxon>Entomophthoromycetes</taxon>
        <taxon>Entomophthorales</taxon>
        <taxon>Ancylistaceae</taxon>
        <taxon>Conidiobolus</taxon>
    </lineage>
</organism>